<keyword evidence="3" id="KW-1185">Reference proteome</keyword>
<reference evidence="2 3" key="1">
    <citation type="journal article" date="2016" name="Environ. Microbiol.">
        <title>New Methyloceanibacter diversity from North Sea sediments includes methanotroph containing solely the soluble methane monooxygenase.</title>
        <authorList>
            <person name="Vekeman B."/>
            <person name="Kerckhof F.M."/>
            <person name="Cremers G."/>
            <person name="de Vos P."/>
            <person name="Vandamme P."/>
            <person name="Boon N."/>
            <person name="Op den Camp H.J."/>
            <person name="Heylen K."/>
        </authorList>
    </citation>
    <scope>NUCLEOTIDE SEQUENCE [LARGE SCALE GENOMIC DNA]</scope>
    <source>
        <strain evidence="2 3">R-67175</strain>
    </source>
</reference>
<protein>
    <recommendedName>
        <fullName evidence="1">Spore protein YkvP/CgeB glycosyl transferase-like domain-containing protein</fullName>
    </recommendedName>
</protein>
<evidence type="ECO:0000313" key="3">
    <source>
        <dbReference type="Proteomes" id="UP000094472"/>
    </source>
</evidence>
<dbReference type="STRING" id="1774969.AUC69_12290"/>
<dbReference type="InterPro" id="IPR055259">
    <property type="entry name" value="YkvP/CgeB_Glyco_trans-like"/>
</dbReference>
<gene>
    <name evidence="2" type="ORF">AUC69_12290</name>
</gene>
<feature type="domain" description="Spore protein YkvP/CgeB glycosyl transferase-like" evidence="1">
    <location>
        <begin position="55"/>
        <end position="137"/>
    </location>
</feature>
<dbReference type="EMBL" id="LPWF01000026">
    <property type="protein sequence ID" value="ODR97386.1"/>
    <property type="molecule type" value="Genomic_DNA"/>
</dbReference>
<sequence>MRRLVRRLPLSVKSALGFALRRGPIKFAGFEDESLDFDDLHGRFFKDAPRCPAYSKALSSRHFDAIGTKTCQIMTAGRYNDLLTPNLHYIAVDADLANVEAAIARFKDEGERERITTAAYEHAMAAHTHAHRMEALHAKLQSL</sequence>
<proteinExistence type="predicted"/>
<comment type="caution">
    <text evidence="2">The sequence shown here is derived from an EMBL/GenBank/DDBJ whole genome shotgun (WGS) entry which is preliminary data.</text>
</comment>
<name>A0A1E3VWQ8_9HYPH</name>
<dbReference type="Pfam" id="PF13524">
    <property type="entry name" value="Glyco_trans_1_2"/>
    <property type="match status" value="1"/>
</dbReference>
<evidence type="ECO:0000313" key="2">
    <source>
        <dbReference type="EMBL" id="ODR97386.1"/>
    </source>
</evidence>
<dbReference type="AlphaFoldDB" id="A0A1E3VWQ8"/>
<accession>A0A1E3VWQ8</accession>
<dbReference type="OrthoDB" id="7178894at2"/>
<organism evidence="2 3">
    <name type="scientific">Methyloceanibacter superfactus</name>
    <dbReference type="NCBI Taxonomy" id="1774969"/>
    <lineage>
        <taxon>Bacteria</taxon>
        <taxon>Pseudomonadati</taxon>
        <taxon>Pseudomonadota</taxon>
        <taxon>Alphaproteobacteria</taxon>
        <taxon>Hyphomicrobiales</taxon>
        <taxon>Hyphomicrobiaceae</taxon>
        <taxon>Methyloceanibacter</taxon>
    </lineage>
</organism>
<dbReference type="Proteomes" id="UP000094472">
    <property type="component" value="Unassembled WGS sequence"/>
</dbReference>
<evidence type="ECO:0000259" key="1">
    <source>
        <dbReference type="Pfam" id="PF13524"/>
    </source>
</evidence>